<dbReference type="AlphaFoldDB" id="A0A6F8PUY3"/>
<accession>A0A6F8PUY3</accession>
<dbReference type="GO" id="GO:0005737">
    <property type="term" value="C:cytoplasm"/>
    <property type="evidence" value="ECO:0007669"/>
    <property type="project" value="InterPro"/>
</dbReference>
<keyword evidence="2" id="KW-1185">Reference proteome</keyword>
<protein>
    <recommendedName>
        <fullName evidence="3">DNA replication terminus site-binding protein</fullName>
    </recommendedName>
</protein>
<dbReference type="KEGG" id="tse:THMIRHAS_11910"/>
<dbReference type="Proteomes" id="UP000501726">
    <property type="component" value="Chromosome"/>
</dbReference>
<dbReference type="GO" id="GO:0003677">
    <property type="term" value="F:DNA binding"/>
    <property type="evidence" value="ECO:0007669"/>
    <property type="project" value="InterPro"/>
</dbReference>
<gene>
    <name evidence="1" type="ORF">THMIRHAS_11910</name>
</gene>
<dbReference type="Gene3D" id="3.50.14.10">
    <property type="entry name" value="Replication terminator Tus, domain 1 superfamily/Replication terminator Tus"/>
    <property type="match status" value="1"/>
</dbReference>
<dbReference type="InterPro" id="IPR036381">
    <property type="entry name" value="Tus_dom1"/>
</dbReference>
<dbReference type="SUPFAM" id="SSF56596">
    <property type="entry name" value="Replication terminator protein (Tus)"/>
    <property type="match status" value="1"/>
</dbReference>
<evidence type="ECO:0000313" key="1">
    <source>
        <dbReference type="EMBL" id="BBP45818.1"/>
    </source>
</evidence>
<sequence length="276" mass="31963">MDKIFNKADIQPQQIAAELQQLLLELRAFRQRLLTLSPEQIWLPNLWHSQSKDRVQQIAEHFTQVYFQPGQDSKETTLLPGAILVDDDLMRQIAQVNAAKGLFKARMQFAKKTLGRSPYLNLVKAVIHPHSISLLQLYRDFRCQFDPLSELKFSWVFKETANVRLTVQGAMKHITEQIENPKIQQDLIHQVAQLGEVEFLYQRQIAPHLQANMKFLTGKTQAKKIHSPLFLLQAEMPLLTQQDLAIEPTALIKTRAPRKDKKSWLRLYAGLNLYYA</sequence>
<evidence type="ECO:0008006" key="3">
    <source>
        <dbReference type="Google" id="ProtNLM"/>
    </source>
</evidence>
<evidence type="ECO:0000313" key="2">
    <source>
        <dbReference type="Proteomes" id="UP000501726"/>
    </source>
</evidence>
<name>A0A6F8PUY3_9GAMM</name>
<organism evidence="1 2">
    <name type="scientific">Thiosulfatimonas sediminis</name>
    <dbReference type="NCBI Taxonomy" id="2675054"/>
    <lineage>
        <taxon>Bacteria</taxon>
        <taxon>Pseudomonadati</taxon>
        <taxon>Pseudomonadota</taxon>
        <taxon>Gammaproteobacteria</taxon>
        <taxon>Thiotrichales</taxon>
        <taxon>Piscirickettsiaceae</taxon>
        <taxon>Thiosulfatimonas</taxon>
    </lineage>
</organism>
<dbReference type="InterPro" id="IPR036384">
    <property type="entry name" value="Tus_sf"/>
</dbReference>
<dbReference type="EMBL" id="AP021889">
    <property type="protein sequence ID" value="BBP45818.1"/>
    <property type="molecule type" value="Genomic_DNA"/>
</dbReference>
<dbReference type="GO" id="GO:0006274">
    <property type="term" value="P:DNA replication termination"/>
    <property type="evidence" value="ECO:0007669"/>
    <property type="project" value="InterPro"/>
</dbReference>
<reference evidence="2" key="1">
    <citation type="submission" date="2019-11" db="EMBL/GenBank/DDBJ databases">
        <title>Isolation and characterization of two novel species in the genus Thiomicrorhabdus.</title>
        <authorList>
            <person name="Mochizuki J."/>
            <person name="Kojima H."/>
            <person name="Fukui M."/>
        </authorList>
    </citation>
    <scope>NUCLEOTIDE SEQUENCE [LARGE SCALE GENOMIC DNA]</scope>
    <source>
        <strain evidence="2">aks77</strain>
    </source>
</reference>
<dbReference type="RefSeq" id="WP_173271877.1">
    <property type="nucleotide sequence ID" value="NZ_AP021889.1"/>
</dbReference>
<proteinExistence type="predicted"/>